<evidence type="ECO:0000313" key="3">
    <source>
        <dbReference type="EMBL" id="ADO72270.1"/>
    </source>
</evidence>
<evidence type="ECO:0000256" key="2">
    <source>
        <dbReference type="SAM" id="Phobius"/>
    </source>
</evidence>
<dbReference type="Proteomes" id="UP000001351">
    <property type="component" value="Chromosome"/>
</dbReference>
<dbReference type="EMBL" id="CP002271">
    <property type="protein sequence ID" value="ADO72270.1"/>
    <property type="molecule type" value="Genomic_DNA"/>
</dbReference>
<name>E3FVQ6_STIAD</name>
<feature type="region of interest" description="Disordered" evidence="1">
    <location>
        <begin position="309"/>
        <end position="351"/>
    </location>
</feature>
<dbReference type="Gene3D" id="1.25.40.10">
    <property type="entry name" value="Tetratricopeptide repeat domain"/>
    <property type="match status" value="1"/>
</dbReference>
<feature type="compositionally biased region" description="Pro residues" evidence="1">
    <location>
        <begin position="329"/>
        <end position="351"/>
    </location>
</feature>
<dbReference type="eggNOG" id="COG4105">
    <property type="taxonomic scope" value="Bacteria"/>
</dbReference>
<keyword evidence="4" id="KW-1185">Reference proteome</keyword>
<dbReference type="SUPFAM" id="SSF48452">
    <property type="entry name" value="TPR-like"/>
    <property type="match status" value="1"/>
</dbReference>
<dbReference type="HOGENOM" id="CLU_823432_0_0_7"/>
<evidence type="ECO:0000313" key="4">
    <source>
        <dbReference type="Proteomes" id="UP000001351"/>
    </source>
</evidence>
<dbReference type="STRING" id="378806.STAUR_4490"/>
<proteinExistence type="predicted"/>
<dbReference type="KEGG" id="sur:STAUR_4490"/>
<sequence length="351" mass="37757">MREPVEVVSGPTRKMSMASEQKPEVDKELSEIRKEVIEARNLVIKTDNLLKNLHAEVKAVGKRHEDFQKRQWISSGVAYALFAILAAGGALLISNARTSTAGAERERLEKMVTDLTSELDKQRGELAANQGAQRSAAEVYKLMTTLPGDERLKGIDALVKLDTTRLSGLERQALNDRAALLRKEIGDSAFERGKAAFRRNDMKGTVEDLARFMAMNPSEADALDASFFLGAAYNNLGKHDQAVPLLARFVDGDKRSKTRDYAMVLLAQSYQETNQTEKALATVRDAIATYPATQYLGAMRARLNSAKRQLGGPDAAPAAPAAPAVAAPVPTPPAAAAPAPAAPAPAQPAGQ</sequence>
<dbReference type="OrthoDB" id="5496725at2"/>
<dbReference type="InterPro" id="IPR019734">
    <property type="entry name" value="TPR_rpt"/>
</dbReference>
<accession>E3FVQ6</accession>
<feature type="region of interest" description="Disordered" evidence="1">
    <location>
        <begin position="1"/>
        <end position="25"/>
    </location>
</feature>
<feature type="transmembrane region" description="Helical" evidence="2">
    <location>
        <begin position="72"/>
        <end position="93"/>
    </location>
</feature>
<feature type="compositionally biased region" description="Low complexity" evidence="1">
    <location>
        <begin position="315"/>
        <end position="328"/>
    </location>
</feature>
<dbReference type="Pfam" id="PF13174">
    <property type="entry name" value="TPR_6"/>
    <property type="match status" value="1"/>
</dbReference>
<protein>
    <submittedName>
        <fullName evidence="3">Conserved uncharacterized protein</fullName>
    </submittedName>
</protein>
<keyword evidence="2" id="KW-0812">Transmembrane</keyword>
<keyword evidence="2" id="KW-1133">Transmembrane helix</keyword>
<reference evidence="3 4" key="1">
    <citation type="journal article" date="2011" name="Mol. Biol. Evol.">
        <title>Comparative genomic analysis of fruiting body formation in Myxococcales.</title>
        <authorList>
            <person name="Huntley S."/>
            <person name="Hamann N."/>
            <person name="Wegener-Feldbrugge S."/>
            <person name="Treuner-Lange A."/>
            <person name="Kube M."/>
            <person name="Reinhardt R."/>
            <person name="Klages S."/>
            <person name="Muller R."/>
            <person name="Ronning C.M."/>
            <person name="Nierman W.C."/>
            <person name="Sogaard-Andersen L."/>
        </authorList>
    </citation>
    <scope>NUCLEOTIDE SEQUENCE [LARGE SCALE GENOMIC DNA]</scope>
    <source>
        <strain evidence="3 4">DW4/3-1</strain>
    </source>
</reference>
<gene>
    <name evidence="3" type="ordered locus">STAUR_4490</name>
</gene>
<evidence type="ECO:0000256" key="1">
    <source>
        <dbReference type="SAM" id="MobiDB-lite"/>
    </source>
</evidence>
<dbReference type="AlphaFoldDB" id="E3FVQ6"/>
<keyword evidence="2" id="KW-0472">Membrane</keyword>
<organism evidence="3 4">
    <name type="scientific">Stigmatella aurantiaca (strain DW4/3-1)</name>
    <dbReference type="NCBI Taxonomy" id="378806"/>
    <lineage>
        <taxon>Bacteria</taxon>
        <taxon>Pseudomonadati</taxon>
        <taxon>Myxococcota</taxon>
        <taxon>Myxococcia</taxon>
        <taxon>Myxococcales</taxon>
        <taxon>Cystobacterineae</taxon>
        <taxon>Archangiaceae</taxon>
        <taxon>Stigmatella</taxon>
    </lineage>
</organism>
<dbReference type="InterPro" id="IPR011990">
    <property type="entry name" value="TPR-like_helical_dom_sf"/>
</dbReference>